<dbReference type="NCBIfam" id="TIGR00247">
    <property type="entry name" value="endolytic transglycosylase MltG"/>
    <property type="match status" value="1"/>
</dbReference>
<dbReference type="Proteomes" id="UP000189462">
    <property type="component" value="Unassembled WGS sequence"/>
</dbReference>
<dbReference type="Gene3D" id="3.30.1490.480">
    <property type="entry name" value="Endolytic murein transglycosylase"/>
    <property type="match status" value="1"/>
</dbReference>
<dbReference type="EMBL" id="MVBK01000141">
    <property type="protein sequence ID" value="OOG21028.1"/>
    <property type="molecule type" value="Genomic_DNA"/>
</dbReference>
<evidence type="ECO:0000256" key="7">
    <source>
        <dbReference type="HAMAP-Rule" id="MF_02065"/>
    </source>
</evidence>
<dbReference type="GO" id="GO:0008932">
    <property type="term" value="F:lytic endotransglycosylase activity"/>
    <property type="evidence" value="ECO:0007669"/>
    <property type="project" value="UniProtKB-UniRule"/>
</dbReference>
<keyword evidence="7" id="KW-0997">Cell inner membrane</keyword>
<dbReference type="Pfam" id="PF02618">
    <property type="entry name" value="YceG"/>
    <property type="match status" value="1"/>
</dbReference>
<reference evidence="8 9" key="1">
    <citation type="submission" date="2017-02" db="EMBL/GenBank/DDBJ databases">
        <title>Genomic diversity within the haloalkaliphilic genus Thioalkalivibrio.</title>
        <authorList>
            <person name="Ahn A.-C."/>
            <person name="Meier-Kolthoff J."/>
            <person name="Overmars L."/>
            <person name="Richter M."/>
            <person name="Woyke T."/>
            <person name="Sorokin D.Y."/>
            <person name="Muyzer G."/>
        </authorList>
    </citation>
    <scope>NUCLEOTIDE SEQUENCE [LARGE SCALE GENOMIC DNA]</scope>
    <source>
        <strain evidence="8 9">ALJD</strain>
    </source>
</reference>
<evidence type="ECO:0000256" key="1">
    <source>
        <dbReference type="ARBA" id="ARBA00022475"/>
    </source>
</evidence>
<keyword evidence="9" id="KW-1185">Reference proteome</keyword>
<dbReference type="PANTHER" id="PTHR30518">
    <property type="entry name" value="ENDOLYTIC MUREIN TRANSGLYCOSYLASE"/>
    <property type="match status" value="1"/>
</dbReference>
<keyword evidence="2 7" id="KW-0812">Transmembrane</keyword>
<dbReference type="OrthoDB" id="9814591at2"/>
<dbReference type="GO" id="GO:0005886">
    <property type="term" value="C:plasma membrane"/>
    <property type="evidence" value="ECO:0007669"/>
    <property type="project" value="UniProtKB-SubCell"/>
</dbReference>
<dbReference type="Gene3D" id="3.30.160.60">
    <property type="entry name" value="Classic Zinc Finger"/>
    <property type="match status" value="1"/>
</dbReference>
<dbReference type="PANTHER" id="PTHR30518:SF2">
    <property type="entry name" value="ENDOLYTIC MUREIN TRANSGLYCOSYLASE"/>
    <property type="match status" value="1"/>
</dbReference>
<dbReference type="EC" id="4.2.2.29" evidence="7"/>
<feature type="transmembrane region" description="Helical" evidence="7">
    <location>
        <begin position="7"/>
        <end position="28"/>
    </location>
</feature>
<keyword evidence="5 7" id="KW-0456">Lyase</keyword>
<comment type="caution">
    <text evidence="8">The sequence shown here is derived from an EMBL/GenBank/DDBJ whole genome shotgun (WGS) entry which is preliminary data.</text>
</comment>
<comment type="similarity">
    <text evidence="7">Belongs to the transglycosylase MltG family.</text>
</comment>
<proteinExistence type="inferred from homology"/>
<sequence>MTGGRCVVKWLLLVVVSLAVGAASYLAVDYTRFLDRPVALEDAQIYEVPAGASVRRVARELSEAGLLEHPLYWEFYARVEADSTNIRAGEYRLDPGLTPRSLLALFVSGRTVQYSLTIPEGWTFAQLMAAVRGHPHLVQTLDPEEDREIMARLGRPGEHPEGWFYPDTYLFPRNTTDLQFLERAHRRMVGVLDAAWADRQPDLPLETPYEALILASIVEKETGVPEERDLVAAVFTTRLKRGMRLQTDPTVIYGAQITDGRLRSRDLRTDGPYNTYTRTGLPPTPIALPGGDAIRAALNPADTEVLFFVSRGDGSHQFSTTYREHREAVIRYQLGGDASRYPGSARR</sequence>
<evidence type="ECO:0000256" key="3">
    <source>
        <dbReference type="ARBA" id="ARBA00022989"/>
    </source>
</evidence>
<keyword evidence="6 7" id="KW-0961">Cell wall biogenesis/degradation</keyword>
<comment type="function">
    <text evidence="7">Functions as a peptidoglycan terminase that cleaves nascent peptidoglycan strands endolytically to terminate their elongation.</text>
</comment>
<dbReference type="InterPro" id="IPR003770">
    <property type="entry name" value="MLTG-like"/>
</dbReference>
<dbReference type="GO" id="GO:0071555">
    <property type="term" value="P:cell wall organization"/>
    <property type="evidence" value="ECO:0007669"/>
    <property type="project" value="UniProtKB-KW"/>
</dbReference>
<dbReference type="HAMAP" id="MF_02065">
    <property type="entry name" value="MltG"/>
    <property type="match status" value="1"/>
</dbReference>
<evidence type="ECO:0000256" key="2">
    <source>
        <dbReference type="ARBA" id="ARBA00022692"/>
    </source>
</evidence>
<dbReference type="STRING" id="108003.B1C78_16830"/>
<evidence type="ECO:0000313" key="9">
    <source>
        <dbReference type="Proteomes" id="UP000189462"/>
    </source>
</evidence>
<dbReference type="CDD" id="cd08010">
    <property type="entry name" value="MltG_like"/>
    <property type="match status" value="1"/>
</dbReference>
<organism evidence="8 9">
    <name type="scientific">Thioalkalivibrio denitrificans</name>
    <dbReference type="NCBI Taxonomy" id="108003"/>
    <lineage>
        <taxon>Bacteria</taxon>
        <taxon>Pseudomonadati</taxon>
        <taxon>Pseudomonadota</taxon>
        <taxon>Gammaproteobacteria</taxon>
        <taxon>Chromatiales</taxon>
        <taxon>Ectothiorhodospiraceae</taxon>
        <taxon>Thioalkalivibrio</taxon>
    </lineage>
</organism>
<keyword evidence="3 7" id="KW-1133">Transmembrane helix</keyword>
<name>A0A1V3N808_9GAMM</name>
<evidence type="ECO:0000256" key="4">
    <source>
        <dbReference type="ARBA" id="ARBA00023136"/>
    </source>
</evidence>
<dbReference type="GO" id="GO:0009252">
    <property type="term" value="P:peptidoglycan biosynthetic process"/>
    <property type="evidence" value="ECO:0007669"/>
    <property type="project" value="UniProtKB-UniRule"/>
</dbReference>
<dbReference type="AlphaFoldDB" id="A0A1V3N808"/>
<keyword evidence="1 7" id="KW-1003">Cell membrane</keyword>
<protein>
    <recommendedName>
        <fullName evidence="7">Endolytic murein transglycosylase</fullName>
        <ecNumber evidence="7">4.2.2.29</ecNumber>
    </recommendedName>
    <alternativeName>
        <fullName evidence="7">Peptidoglycan lytic transglycosylase</fullName>
    </alternativeName>
    <alternativeName>
        <fullName evidence="7">Peptidoglycan polymerization terminase</fullName>
    </alternativeName>
</protein>
<gene>
    <name evidence="7" type="primary">mltG</name>
    <name evidence="8" type="ORF">B1C78_16830</name>
</gene>
<feature type="site" description="Important for catalytic activity" evidence="7">
    <location>
        <position position="221"/>
    </location>
</feature>
<evidence type="ECO:0000256" key="5">
    <source>
        <dbReference type="ARBA" id="ARBA00023239"/>
    </source>
</evidence>
<comment type="subcellular location">
    <subcellularLocation>
        <location evidence="7">Cell inner membrane</location>
        <topology evidence="7">Single-pass membrane protein</topology>
    </subcellularLocation>
</comment>
<accession>A0A1V3N808</accession>
<evidence type="ECO:0000256" key="6">
    <source>
        <dbReference type="ARBA" id="ARBA00023316"/>
    </source>
</evidence>
<keyword evidence="4 7" id="KW-0472">Membrane</keyword>
<evidence type="ECO:0000313" key="8">
    <source>
        <dbReference type="EMBL" id="OOG21028.1"/>
    </source>
</evidence>
<comment type="catalytic activity">
    <reaction evidence="7">
        <text>a peptidoglycan chain = a peptidoglycan chain with N-acetyl-1,6-anhydromuramyl-[peptide] at the reducing end + a peptidoglycan chain with N-acetylglucosamine at the non-reducing end.</text>
        <dbReference type="EC" id="4.2.2.29"/>
    </reaction>
</comment>